<evidence type="ECO:0000313" key="2">
    <source>
        <dbReference type="Proteomes" id="UP001215598"/>
    </source>
</evidence>
<dbReference type="AlphaFoldDB" id="A0AAD7HZV2"/>
<dbReference type="Proteomes" id="UP001215598">
    <property type="component" value="Unassembled WGS sequence"/>
</dbReference>
<accession>A0AAD7HZV2</accession>
<protein>
    <submittedName>
        <fullName evidence="1">Uncharacterized protein</fullName>
    </submittedName>
</protein>
<comment type="caution">
    <text evidence="1">The sequence shown here is derived from an EMBL/GenBank/DDBJ whole genome shotgun (WGS) entry which is preliminary data.</text>
</comment>
<evidence type="ECO:0000313" key="1">
    <source>
        <dbReference type="EMBL" id="KAJ7731057.1"/>
    </source>
</evidence>
<name>A0AAD7HZV2_9AGAR</name>
<organism evidence="1 2">
    <name type="scientific">Mycena metata</name>
    <dbReference type="NCBI Taxonomy" id="1033252"/>
    <lineage>
        <taxon>Eukaryota</taxon>
        <taxon>Fungi</taxon>
        <taxon>Dikarya</taxon>
        <taxon>Basidiomycota</taxon>
        <taxon>Agaricomycotina</taxon>
        <taxon>Agaricomycetes</taxon>
        <taxon>Agaricomycetidae</taxon>
        <taxon>Agaricales</taxon>
        <taxon>Marasmiineae</taxon>
        <taxon>Mycenaceae</taxon>
        <taxon>Mycena</taxon>
    </lineage>
</organism>
<dbReference type="EMBL" id="JARKIB010000155">
    <property type="protein sequence ID" value="KAJ7731057.1"/>
    <property type="molecule type" value="Genomic_DNA"/>
</dbReference>
<reference evidence="1" key="1">
    <citation type="submission" date="2023-03" db="EMBL/GenBank/DDBJ databases">
        <title>Massive genome expansion in bonnet fungi (Mycena s.s.) driven by repeated elements and novel gene families across ecological guilds.</title>
        <authorList>
            <consortium name="Lawrence Berkeley National Laboratory"/>
            <person name="Harder C.B."/>
            <person name="Miyauchi S."/>
            <person name="Viragh M."/>
            <person name="Kuo A."/>
            <person name="Thoen E."/>
            <person name="Andreopoulos B."/>
            <person name="Lu D."/>
            <person name="Skrede I."/>
            <person name="Drula E."/>
            <person name="Henrissat B."/>
            <person name="Morin E."/>
            <person name="Kohler A."/>
            <person name="Barry K."/>
            <person name="LaButti K."/>
            <person name="Morin E."/>
            <person name="Salamov A."/>
            <person name="Lipzen A."/>
            <person name="Mereny Z."/>
            <person name="Hegedus B."/>
            <person name="Baldrian P."/>
            <person name="Stursova M."/>
            <person name="Weitz H."/>
            <person name="Taylor A."/>
            <person name="Grigoriev I.V."/>
            <person name="Nagy L.G."/>
            <person name="Martin F."/>
            <person name="Kauserud H."/>
        </authorList>
    </citation>
    <scope>NUCLEOTIDE SEQUENCE</scope>
    <source>
        <strain evidence="1">CBHHK182m</strain>
    </source>
</reference>
<proteinExistence type="predicted"/>
<gene>
    <name evidence="1" type="ORF">B0H16DRAFT_1584245</name>
</gene>
<keyword evidence="2" id="KW-1185">Reference proteome</keyword>
<sequence>MFLHPVPRVKRSSRVREAGSRFRTHLARARYRTCAGKEGAVKQSERVFVFEGSQAHGAIYFPQTPPLASFENNARGVTMQSRKKKGKMHVPLVLNAPWVVLRLRPMDVGTCARTREVAGGARGAPENEGPSMIEMQREARKGGERLRSESTSIRVAGRSIMRRLAGLENQAARLLYPSAQIWYRNLQKAHRWPRSIGRLGVDWRAGSPRRLNRKVQEAQCSIARVGLDSF</sequence>